<dbReference type="SUPFAM" id="SSF51182">
    <property type="entry name" value="RmlC-like cupins"/>
    <property type="match status" value="1"/>
</dbReference>
<dbReference type="Gene3D" id="1.10.10.60">
    <property type="entry name" value="Homeodomain-like"/>
    <property type="match status" value="1"/>
</dbReference>
<accession>A0ABQ1CPB2</accession>
<dbReference type="EMBL" id="BLLN01000003">
    <property type="protein sequence ID" value="GFH72224.1"/>
    <property type="molecule type" value="Genomic_DNA"/>
</dbReference>
<evidence type="ECO:0000313" key="6">
    <source>
        <dbReference type="EMBL" id="GFH72224.1"/>
    </source>
</evidence>
<keyword evidence="1" id="KW-0805">Transcription regulation</keyword>
<dbReference type="Pfam" id="PF02311">
    <property type="entry name" value="AraC_binding"/>
    <property type="match status" value="1"/>
</dbReference>
<evidence type="ECO:0000259" key="5">
    <source>
        <dbReference type="PROSITE" id="PS01124"/>
    </source>
</evidence>
<evidence type="ECO:0000313" key="7">
    <source>
        <dbReference type="Proteomes" id="UP000472710"/>
    </source>
</evidence>
<dbReference type="Proteomes" id="UP000472710">
    <property type="component" value="Unassembled WGS sequence"/>
</dbReference>
<dbReference type="PANTHER" id="PTHR11019">
    <property type="entry name" value="HTH-TYPE TRANSCRIPTIONAL REGULATOR NIMR"/>
    <property type="match status" value="1"/>
</dbReference>
<sequence length="384" mass="40942">MRNVPLAEVDRVERAVLPIGTDYPPGHLLDWHEHRRAQFLYGATGVMVVDTAHGTWTVPPERAVLVPAGTRHRVGMLGVSTRSLYVEPDAVPWWPATCTVVEVSPLLRELLAVAVGFEADYSRSGREGAVATLLLHEIGAGAPLPFHLRLPDSADLARLCRAYLAAPDAGVTNAAWAARAALSERALTRRFRIETGDSPAVWRGRARLLAAVPLLRTRSVTEVSGRLGYASPAAFTAAFTRTFGTPPSRFATRPGAGAYRASDRLVARGTTAPPPARPGGGGGAVRRTRRPPAGPRRQRGAVVLPAGPAPHEESDLPHPVAFPRAARHPRTGLAPHRVRAVGRRPPPPRRAGGREPARAPGGGAASAERRPADRGLRGRLPVGR</sequence>
<comment type="caution">
    <text evidence="6">The sequence shown here is derived from an EMBL/GenBank/DDBJ whole genome shotgun (WGS) entry which is preliminary data.</text>
</comment>
<feature type="region of interest" description="Disordered" evidence="4">
    <location>
        <begin position="261"/>
        <end position="384"/>
    </location>
</feature>
<dbReference type="SUPFAM" id="SSF46689">
    <property type="entry name" value="Homeodomain-like"/>
    <property type="match status" value="1"/>
</dbReference>
<dbReference type="PANTHER" id="PTHR11019:SF159">
    <property type="entry name" value="TRANSCRIPTIONAL REGULATOR-RELATED"/>
    <property type="match status" value="1"/>
</dbReference>
<feature type="domain" description="HTH araC/xylS-type" evidence="5">
    <location>
        <begin position="154"/>
        <end position="253"/>
    </location>
</feature>
<dbReference type="InterPro" id="IPR018060">
    <property type="entry name" value="HTH_AraC"/>
</dbReference>
<feature type="compositionally biased region" description="Basic and acidic residues" evidence="4">
    <location>
        <begin position="367"/>
        <end position="376"/>
    </location>
</feature>
<evidence type="ECO:0000256" key="2">
    <source>
        <dbReference type="ARBA" id="ARBA00023125"/>
    </source>
</evidence>
<gene>
    <name evidence="6" type="ORF">Sdia_29920</name>
</gene>
<dbReference type="InterPro" id="IPR009057">
    <property type="entry name" value="Homeodomain-like_sf"/>
</dbReference>
<evidence type="ECO:0000256" key="3">
    <source>
        <dbReference type="ARBA" id="ARBA00023163"/>
    </source>
</evidence>
<dbReference type="Pfam" id="PF12833">
    <property type="entry name" value="HTH_18"/>
    <property type="match status" value="1"/>
</dbReference>
<dbReference type="InterPro" id="IPR003313">
    <property type="entry name" value="AraC-bd"/>
</dbReference>
<dbReference type="PROSITE" id="PS01124">
    <property type="entry name" value="HTH_ARAC_FAMILY_2"/>
    <property type="match status" value="1"/>
</dbReference>
<name>A0ABQ1CPB2_STRDI</name>
<protein>
    <recommendedName>
        <fullName evidence="5">HTH araC/xylS-type domain-containing protein</fullName>
    </recommendedName>
</protein>
<proteinExistence type="predicted"/>
<dbReference type="InterPro" id="IPR011051">
    <property type="entry name" value="RmlC_Cupin_sf"/>
</dbReference>
<feature type="compositionally biased region" description="Basic residues" evidence="4">
    <location>
        <begin position="325"/>
        <end position="342"/>
    </location>
</feature>
<keyword evidence="7" id="KW-1185">Reference proteome</keyword>
<evidence type="ECO:0000256" key="4">
    <source>
        <dbReference type="SAM" id="MobiDB-lite"/>
    </source>
</evidence>
<dbReference type="SMART" id="SM00342">
    <property type="entry name" value="HTH_ARAC"/>
    <property type="match status" value="1"/>
</dbReference>
<reference evidence="6 7" key="1">
    <citation type="submission" date="2020-02" db="EMBL/GenBank/DDBJ databases">
        <title>Whole genome shotgun sequence of Streptomyces diastaticus subsp. diastaticus NBRC 13412.</title>
        <authorList>
            <person name="Ichikawa N."/>
            <person name="Komaki H."/>
            <person name="Tamura T."/>
        </authorList>
    </citation>
    <scope>NUCLEOTIDE SEQUENCE [LARGE SCALE GENOMIC DNA]</scope>
    <source>
        <strain evidence="6 7">NBRC 13412</strain>
    </source>
</reference>
<dbReference type="CDD" id="cd06124">
    <property type="entry name" value="cupin_NimR-like_N"/>
    <property type="match status" value="1"/>
</dbReference>
<dbReference type="InterPro" id="IPR014710">
    <property type="entry name" value="RmlC-like_jellyroll"/>
</dbReference>
<keyword evidence="3" id="KW-0804">Transcription</keyword>
<dbReference type="Gene3D" id="2.60.120.10">
    <property type="entry name" value="Jelly Rolls"/>
    <property type="match status" value="1"/>
</dbReference>
<organism evidence="6 7">
    <name type="scientific">Streptomyces diastaticus subsp. diastaticus</name>
    <dbReference type="NCBI Taxonomy" id="68040"/>
    <lineage>
        <taxon>Bacteria</taxon>
        <taxon>Bacillati</taxon>
        <taxon>Actinomycetota</taxon>
        <taxon>Actinomycetes</taxon>
        <taxon>Kitasatosporales</taxon>
        <taxon>Streptomycetaceae</taxon>
        <taxon>Streptomyces</taxon>
        <taxon>Streptomyces diastaticus group</taxon>
    </lineage>
</organism>
<evidence type="ECO:0000256" key="1">
    <source>
        <dbReference type="ARBA" id="ARBA00023015"/>
    </source>
</evidence>
<keyword evidence="2" id="KW-0238">DNA-binding</keyword>